<evidence type="ECO:0000256" key="4">
    <source>
        <dbReference type="ARBA" id="ARBA00022679"/>
    </source>
</evidence>
<dbReference type="EC" id="2.7.13.3" evidence="2"/>
<evidence type="ECO:0000256" key="7">
    <source>
        <dbReference type="SAM" id="Phobius"/>
    </source>
</evidence>
<gene>
    <name evidence="9" type="ORF">DKT68_14490</name>
</gene>
<organism evidence="9 10">
    <name type="scientific">Micromonospora acroterricola</name>
    <dbReference type="NCBI Taxonomy" id="2202421"/>
    <lineage>
        <taxon>Bacteria</taxon>
        <taxon>Bacillati</taxon>
        <taxon>Actinomycetota</taxon>
        <taxon>Actinomycetes</taxon>
        <taxon>Micromonosporales</taxon>
        <taxon>Micromonosporaceae</taxon>
        <taxon>Micromonospora</taxon>
    </lineage>
</organism>
<dbReference type="PANTHER" id="PTHR45436">
    <property type="entry name" value="SENSOR HISTIDINE KINASE YKOH"/>
    <property type="match status" value="1"/>
</dbReference>
<dbReference type="GO" id="GO:0000160">
    <property type="term" value="P:phosphorelay signal transduction system"/>
    <property type="evidence" value="ECO:0007669"/>
    <property type="project" value="TreeGrafter"/>
</dbReference>
<dbReference type="Gene3D" id="3.30.565.10">
    <property type="entry name" value="Histidine kinase-like ATPase, C-terminal domain"/>
    <property type="match status" value="1"/>
</dbReference>
<accession>A0A317D3N6</accession>
<evidence type="ECO:0000256" key="3">
    <source>
        <dbReference type="ARBA" id="ARBA00022553"/>
    </source>
</evidence>
<dbReference type="PROSITE" id="PS50906">
    <property type="entry name" value="NIT"/>
    <property type="match status" value="1"/>
</dbReference>
<feature type="compositionally biased region" description="Basic and acidic residues" evidence="6">
    <location>
        <begin position="347"/>
        <end position="360"/>
    </location>
</feature>
<evidence type="ECO:0000256" key="6">
    <source>
        <dbReference type="SAM" id="MobiDB-lite"/>
    </source>
</evidence>
<evidence type="ECO:0000256" key="5">
    <source>
        <dbReference type="ARBA" id="ARBA00022777"/>
    </source>
</evidence>
<keyword evidence="7" id="KW-0812">Transmembrane</keyword>
<feature type="region of interest" description="Disordered" evidence="6">
    <location>
        <begin position="347"/>
        <end position="381"/>
    </location>
</feature>
<feature type="transmembrane region" description="Helical" evidence="7">
    <location>
        <begin position="313"/>
        <end position="336"/>
    </location>
</feature>
<dbReference type="Pfam" id="PF08376">
    <property type="entry name" value="NIT"/>
    <property type="match status" value="1"/>
</dbReference>
<feature type="region of interest" description="Disordered" evidence="6">
    <location>
        <begin position="607"/>
        <end position="671"/>
    </location>
</feature>
<evidence type="ECO:0000256" key="1">
    <source>
        <dbReference type="ARBA" id="ARBA00000085"/>
    </source>
</evidence>
<feature type="transmembrane region" description="Helical" evidence="7">
    <location>
        <begin position="21"/>
        <end position="41"/>
    </location>
</feature>
<dbReference type="GO" id="GO:0004673">
    <property type="term" value="F:protein histidine kinase activity"/>
    <property type="evidence" value="ECO:0007669"/>
    <property type="project" value="UniProtKB-EC"/>
</dbReference>
<keyword evidence="4" id="KW-0808">Transferase</keyword>
<proteinExistence type="predicted"/>
<evidence type="ECO:0000259" key="8">
    <source>
        <dbReference type="PROSITE" id="PS50906"/>
    </source>
</evidence>
<evidence type="ECO:0000313" key="10">
    <source>
        <dbReference type="Proteomes" id="UP000245410"/>
    </source>
</evidence>
<dbReference type="InterPro" id="IPR010910">
    <property type="entry name" value="Nitrate/nitrite_sensing_bac"/>
</dbReference>
<keyword evidence="5" id="KW-0418">Kinase</keyword>
<evidence type="ECO:0000313" key="9">
    <source>
        <dbReference type="EMBL" id="PWR08770.1"/>
    </source>
</evidence>
<dbReference type="GO" id="GO:0005886">
    <property type="term" value="C:plasma membrane"/>
    <property type="evidence" value="ECO:0007669"/>
    <property type="project" value="TreeGrafter"/>
</dbReference>
<comment type="catalytic activity">
    <reaction evidence="1">
        <text>ATP + protein L-histidine = ADP + protein N-phospho-L-histidine.</text>
        <dbReference type="EC" id="2.7.13.3"/>
    </reaction>
</comment>
<dbReference type="Proteomes" id="UP000245410">
    <property type="component" value="Unassembled WGS sequence"/>
</dbReference>
<dbReference type="Pfam" id="PF02518">
    <property type="entry name" value="HATPase_c"/>
    <property type="match status" value="1"/>
</dbReference>
<dbReference type="InterPro" id="IPR036890">
    <property type="entry name" value="HATPase_C_sf"/>
</dbReference>
<reference evidence="9 10" key="1">
    <citation type="submission" date="2018-05" db="EMBL/GenBank/DDBJ databases">
        <title>Micromonospora atacamensis sp. nov., a novel actinobacteria isolated from high altitude Atacama Desert soil.</title>
        <authorList>
            <person name="Carro L."/>
            <person name="Golinska P."/>
            <person name="Klenk H.-P."/>
            <person name="Goodfellow M."/>
        </authorList>
    </citation>
    <scope>NUCLEOTIDE SEQUENCE [LARGE SCALE GENOMIC DNA]</scope>
    <source>
        <strain evidence="9 10">5R2A7</strain>
    </source>
</reference>
<keyword evidence="7" id="KW-0472">Membrane</keyword>
<keyword evidence="10" id="KW-1185">Reference proteome</keyword>
<feature type="domain" description="NIT" evidence="8">
    <location>
        <begin position="62"/>
        <end position="312"/>
    </location>
</feature>
<dbReference type="SUPFAM" id="SSF55874">
    <property type="entry name" value="ATPase domain of HSP90 chaperone/DNA topoisomerase II/histidine kinase"/>
    <property type="match status" value="1"/>
</dbReference>
<protein>
    <recommendedName>
        <fullName evidence="2">histidine kinase</fullName>
        <ecNumber evidence="2">2.7.13.3</ecNumber>
    </recommendedName>
</protein>
<evidence type="ECO:0000256" key="2">
    <source>
        <dbReference type="ARBA" id="ARBA00012438"/>
    </source>
</evidence>
<name>A0A317D3N6_9ACTN</name>
<keyword evidence="3" id="KW-0597">Phosphoprotein</keyword>
<dbReference type="InterPro" id="IPR003594">
    <property type="entry name" value="HATPase_dom"/>
</dbReference>
<dbReference type="AlphaFoldDB" id="A0A317D3N6"/>
<dbReference type="InterPro" id="IPR050428">
    <property type="entry name" value="TCS_sensor_his_kinase"/>
</dbReference>
<comment type="caution">
    <text evidence="9">The sequence shown here is derived from an EMBL/GenBank/DDBJ whole genome shotgun (WGS) entry which is preliminary data.</text>
</comment>
<dbReference type="CDD" id="cd00075">
    <property type="entry name" value="HATPase"/>
    <property type="match status" value="1"/>
</dbReference>
<dbReference type="EMBL" id="QGKR01000193">
    <property type="protein sequence ID" value="PWR08770.1"/>
    <property type="molecule type" value="Genomic_DNA"/>
</dbReference>
<keyword evidence="7" id="KW-1133">Transmembrane helix</keyword>
<dbReference type="PANTHER" id="PTHR45436:SF5">
    <property type="entry name" value="SENSOR HISTIDINE KINASE TRCS"/>
    <property type="match status" value="1"/>
</dbReference>
<sequence>MRWVPVARAERNVTPPEARSIRIRLVALAAVLVTLWSYAAYLSVQDAADLLRVRALADTLGQPVDRLIMSLQTERRLTVETIAGAERAGTALAGAREGTDRAAAEVRAFTEGSDLRLLTASAVRDRADELVRRLDGLSTVRSRVDDQRIDRAEAVDRYDRLVDAAFVVYGPEWGAYESALAADTRAVIALARARELLAREDALVSAALAAGRISADERRHLAELVGNRRYASAEASAGLPADAPGDHERLTAGPPFAGLLALEDVLLRPDTANPLTGVTAPDWRAAADAALGALHELVTATARSSVERATPGAAVIVARTGAVVGLGLIAVIVVLLSWAGTVRRLTDHPGRSGAPRHEQESPTGAALAPPAVTARVDPPVRPRDATATHELFLRLTRRNQILLRDQLSLLDGMQRRERTDEENDELFRLDHLTTLVRRNVEKVIALAGGKPARRWRRPVPLLDVARGAVAEVPDYHRVLIAPHWPWTLAGPAVTDVIHLLAELIENALAFAPTETTVRVAGEHRPQGCAVLVIDDGPGLDATALTEANHLLGNPPPDGPPTGRTGLYTAAVLAARCGARVSLRPSQRGGTAAIVLLPAGLVTAAGGGGPATPPIDPAYRPARPAGDQAPAPGGHGELPMRIRQPGPTGPERGTTGPDTVELPVARAARRHR</sequence>
<dbReference type="InterPro" id="IPR013587">
    <property type="entry name" value="Nitrate/nitrite_sensing"/>
</dbReference>
<feature type="compositionally biased region" description="Low complexity" evidence="6">
    <location>
        <begin position="644"/>
        <end position="658"/>
    </location>
</feature>